<dbReference type="GO" id="GO:0005829">
    <property type="term" value="C:cytosol"/>
    <property type="evidence" value="ECO:0007669"/>
    <property type="project" value="TreeGrafter"/>
</dbReference>
<dbReference type="AlphaFoldDB" id="C7R3V2"/>
<dbReference type="Pfam" id="PF01243">
    <property type="entry name" value="PNPOx_N"/>
    <property type="match status" value="1"/>
</dbReference>
<feature type="domain" description="Pyridoxamine 5'-phosphate oxidase N-terminal" evidence="2">
    <location>
        <begin position="16"/>
        <end position="140"/>
    </location>
</feature>
<dbReference type="SUPFAM" id="SSF50475">
    <property type="entry name" value="FMN-binding split barrel"/>
    <property type="match status" value="1"/>
</dbReference>
<evidence type="ECO:0000313" key="3">
    <source>
        <dbReference type="EMBL" id="ACV08809.1"/>
    </source>
</evidence>
<organism evidence="3 4">
    <name type="scientific">Jonesia denitrificans (strain ATCC 14870 / DSM 20603 / BCRC 15368 / CIP 55.134 / JCM 11481 / NBRC 15587 / NCTC 10816 / Prevot 55134)</name>
    <name type="common">Listeria denitrificans</name>
    <dbReference type="NCBI Taxonomy" id="471856"/>
    <lineage>
        <taxon>Bacteria</taxon>
        <taxon>Bacillati</taxon>
        <taxon>Actinomycetota</taxon>
        <taxon>Actinomycetes</taxon>
        <taxon>Micrococcales</taxon>
        <taxon>Jonesiaceae</taxon>
        <taxon>Jonesia</taxon>
    </lineage>
</organism>
<dbReference type="OrthoDB" id="1094370at2"/>
<sequence length="155" mass="17138">MARRIATNTAVDREGLLEFLRSEKRAVLTTYRKDGGLQMSPVVYGVDDRGRVLVSTYPSRAKAANIRRRPQVSLCILGADFDDAWVQINGLATVIDLPDSVEVLVEYFRAVGGEHPNWQEYREAMVTQGKSVIVVEIESWGPIATGGFPATLAQE</sequence>
<protein>
    <submittedName>
        <fullName evidence="3">Pyridoxamine 5'-phosphate oxidase-related FMN-binding</fullName>
    </submittedName>
</protein>
<dbReference type="NCBIfam" id="TIGR03618">
    <property type="entry name" value="Rv1155_F420"/>
    <property type="match status" value="1"/>
</dbReference>
<dbReference type="RefSeq" id="WP_015771437.1">
    <property type="nucleotide sequence ID" value="NC_013174.1"/>
</dbReference>
<proteinExistence type="predicted"/>
<evidence type="ECO:0000259" key="2">
    <source>
        <dbReference type="Pfam" id="PF01243"/>
    </source>
</evidence>
<dbReference type="GO" id="GO:0016627">
    <property type="term" value="F:oxidoreductase activity, acting on the CH-CH group of donors"/>
    <property type="evidence" value="ECO:0007669"/>
    <property type="project" value="TreeGrafter"/>
</dbReference>
<accession>C7R3V2</accession>
<dbReference type="InterPro" id="IPR011576">
    <property type="entry name" value="Pyridox_Oxase_N"/>
</dbReference>
<dbReference type="InterPro" id="IPR019920">
    <property type="entry name" value="F420-binding_dom_put"/>
</dbReference>
<dbReference type="InterPro" id="IPR012349">
    <property type="entry name" value="Split_barrel_FMN-bd"/>
</dbReference>
<keyword evidence="1" id="KW-0560">Oxidoreductase</keyword>
<evidence type="ECO:0000256" key="1">
    <source>
        <dbReference type="ARBA" id="ARBA00023002"/>
    </source>
</evidence>
<dbReference type="EMBL" id="CP001706">
    <property type="protein sequence ID" value="ACV08809.1"/>
    <property type="molecule type" value="Genomic_DNA"/>
</dbReference>
<dbReference type="STRING" id="471856.Jden_1153"/>
<dbReference type="Gene3D" id="2.30.110.10">
    <property type="entry name" value="Electron Transport, Fmn-binding Protein, Chain A"/>
    <property type="match status" value="1"/>
</dbReference>
<reference evidence="3 4" key="1">
    <citation type="journal article" date="2009" name="Stand. Genomic Sci.">
        <title>Complete genome sequence of Jonesia denitrificans type strain (Prevot 55134).</title>
        <authorList>
            <person name="Pukall R."/>
            <person name="Gehrich-Schroter G."/>
            <person name="Lapidus A."/>
            <person name="Nolan M."/>
            <person name="Glavina Del Rio T."/>
            <person name="Lucas S."/>
            <person name="Chen F."/>
            <person name="Tice H."/>
            <person name="Pitluck S."/>
            <person name="Cheng J.F."/>
            <person name="Copeland A."/>
            <person name="Saunders E."/>
            <person name="Brettin T."/>
            <person name="Detter J.C."/>
            <person name="Bruce D."/>
            <person name="Goodwin L."/>
            <person name="Pati A."/>
            <person name="Ivanova N."/>
            <person name="Mavromatis K."/>
            <person name="Ovchinnikova G."/>
            <person name="Chen A."/>
            <person name="Palaniappan K."/>
            <person name="Land M."/>
            <person name="Hauser L."/>
            <person name="Chang Y.J."/>
            <person name="Jeffries C.D."/>
            <person name="Chain P."/>
            <person name="Goker M."/>
            <person name="Bristow J."/>
            <person name="Eisen J.A."/>
            <person name="Markowitz V."/>
            <person name="Hugenholtz P."/>
            <person name="Kyrpides N.C."/>
            <person name="Klenk H.P."/>
            <person name="Han C."/>
        </authorList>
    </citation>
    <scope>NUCLEOTIDE SEQUENCE [LARGE SCALE GENOMIC DNA]</scope>
    <source>
        <strain evidence="4">ATCC 14870 / DSM 20603 / BCRC 15368 / CIP 55.134 / JCM 11481 / NBRC 15587 / NCTC 10816 / Prevot 55134</strain>
    </source>
</reference>
<dbReference type="InterPro" id="IPR052019">
    <property type="entry name" value="F420H2_bilvrd_red/Heme_oxyg"/>
</dbReference>
<dbReference type="HOGENOM" id="CLU_123922_0_0_11"/>
<keyword evidence="4" id="KW-1185">Reference proteome</keyword>
<gene>
    <name evidence="3" type="ordered locus">Jden_1153</name>
</gene>
<dbReference type="PANTHER" id="PTHR35176:SF2">
    <property type="entry name" value="F420H(2)-DEPENDENT REDUCTASE RV1155"/>
    <property type="match status" value="1"/>
</dbReference>
<evidence type="ECO:0000313" key="4">
    <source>
        <dbReference type="Proteomes" id="UP000000628"/>
    </source>
</evidence>
<name>C7R3V2_JONDD</name>
<dbReference type="PANTHER" id="PTHR35176">
    <property type="entry name" value="HEME OXYGENASE HI_0854-RELATED"/>
    <property type="match status" value="1"/>
</dbReference>
<dbReference type="KEGG" id="jde:Jden_1153"/>
<dbReference type="Proteomes" id="UP000000628">
    <property type="component" value="Chromosome"/>
</dbReference>
<dbReference type="GO" id="GO:0070967">
    <property type="term" value="F:coenzyme F420 binding"/>
    <property type="evidence" value="ECO:0007669"/>
    <property type="project" value="TreeGrafter"/>
</dbReference>
<dbReference type="eggNOG" id="COG3467">
    <property type="taxonomic scope" value="Bacteria"/>
</dbReference>